<dbReference type="AlphaFoldDB" id="A0A452S5U7"/>
<keyword evidence="1" id="KW-0732">Signal</keyword>
<reference evidence="2" key="3">
    <citation type="submission" date="2025-09" db="UniProtKB">
        <authorList>
            <consortium name="Ensembl"/>
        </authorList>
    </citation>
    <scope>IDENTIFICATION</scope>
</reference>
<reference evidence="3" key="1">
    <citation type="submission" date="2016-06" db="EMBL/GenBank/DDBJ databases">
        <title>De novo assembly and RNA-Seq shows season-dependent expression and editing in black bear kidneys.</title>
        <authorList>
            <person name="Korstanje R."/>
            <person name="Srivastava A."/>
            <person name="Sarsani V.K."/>
            <person name="Sheehan S.M."/>
            <person name="Seger R.L."/>
            <person name="Barter M.E."/>
            <person name="Lindqvist C."/>
            <person name="Brody L.C."/>
            <person name="Mullikin J.C."/>
        </authorList>
    </citation>
    <scope>NUCLEOTIDE SEQUENCE [LARGE SCALE GENOMIC DNA]</scope>
</reference>
<feature type="chain" id="PRO_5018980268" evidence="1">
    <location>
        <begin position="20"/>
        <end position="124"/>
    </location>
</feature>
<accession>A0A452S5U7</accession>
<sequence length="124" mass="13366">MIQILAILLLNYLEGKAPREPVVQPRPALGAAGSTQPCAQLPEVSRIRGVGTTEEKRGHSARISQILTQGRDRIRFPPPGAQVGDGVTVMGVEEGTCWDEHGVLYASDESLNSTPETNTTLYIN</sequence>
<dbReference type="STRING" id="9643.ENSUAMP00000027455"/>
<feature type="signal peptide" evidence="1">
    <location>
        <begin position="1"/>
        <end position="19"/>
    </location>
</feature>
<dbReference type="Proteomes" id="UP000291022">
    <property type="component" value="Unassembled WGS sequence"/>
</dbReference>
<organism evidence="2 3">
    <name type="scientific">Ursus americanus</name>
    <name type="common">American black bear</name>
    <name type="synonym">Euarctos americanus</name>
    <dbReference type="NCBI Taxonomy" id="9643"/>
    <lineage>
        <taxon>Eukaryota</taxon>
        <taxon>Metazoa</taxon>
        <taxon>Chordata</taxon>
        <taxon>Craniata</taxon>
        <taxon>Vertebrata</taxon>
        <taxon>Euteleostomi</taxon>
        <taxon>Mammalia</taxon>
        <taxon>Eutheria</taxon>
        <taxon>Laurasiatheria</taxon>
        <taxon>Carnivora</taxon>
        <taxon>Caniformia</taxon>
        <taxon>Ursidae</taxon>
        <taxon>Ursus</taxon>
    </lineage>
</organism>
<reference evidence="2" key="2">
    <citation type="submission" date="2025-08" db="UniProtKB">
        <authorList>
            <consortium name="Ensembl"/>
        </authorList>
    </citation>
    <scope>IDENTIFICATION</scope>
</reference>
<evidence type="ECO:0000313" key="3">
    <source>
        <dbReference type="Proteomes" id="UP000291022"/>
    </source>
</evidence>
<keyword evidence="3" id="KW-1185">Reference proteome</keyword>
<evidence type="ECO:0000256" key="1">
    <source>
        <dbReference type="SAM" id="SignalP"/>
    </source>
</evidence>
<dbReference type="Ensembl" id="ENSUAMT00000030681.1">
    <property type="protein sequence ID" value="ENSUAMP00000027455.1"/>
    <property type="gene ID" value="ENSUAMG00000021250.1"/>
</dbReference>
<proteinExistence type="predicted"/>
<protein>
    <submittedName>
        <fullName evidence="2">Uncharacterized protein</fullName>
    </submittedName>
</protein>
<name>A0A452S5U7_URSAM</name>
<evidence type="ECO:0000313" key="2">
    <source>
        <dbReference type="Ensembl" id="ENSUAMP00000027455.1"/>
    </source>
</evidence>